<sequence length="283" mass="31510">MKITVMSGKGGTGKTTAATNLALALENVQFLDADVEEPDAGLFLKPDISRKPETIYRNIPEIKQDKCNNCRDCIDFCEYNALMMLGEKIIVYPEVCGSCGGCRIICPENAIKDKKREVGKITGSKSKDNPAIIDFWQGELTIGEASAVPLIQELKKKINKDKTVIIDAPPGATCPTIESASDSDFVVLVTEPTPFGLHDLEIAVDLVEKLGKQYAVIINRSQPEADKKIEDFCSEKDIDILLKIPFSREIAELYSRGIPFVERMKDWQEKFRQVVFDIEEMTA</sequence>
<dbReference type="STRING" id="321763.SAMN04488692_12518"/>
<organism evidence="5 6">
    <name type="scientific">Halarsenatibacter silvermanii</name>
    <dbReference type="NCBI Taxonomy" id="321763"/>
    <lineage>
        <taxon>Bacteria</taxon>
        <taxon>Bacillati</taxon>
        <taxon>Bacillota</taxon>
        <taxon>Clostridia</taxon>
        <taxon>Halanaerobiales</taxon>
        <taxon>Halarsenatibacteraceae</taxon>
        <taxon>Halarsenatibacter</taxon>
    </lineage>
</organism>
<dbReference type="PROSITE" id="PS00198">
    <property type="entry name" value="4FE4S_FER_1"/>
    <property type="match status" value="2"/>
</dbReference>
<keyword evidence="1" id="KW-0479">Metal-binding</keyword>
<dbReference type="SUPFAM" id="SSF52540">
    <property type="entry name" value="P-loop containing nucleoside triphosphate hydrolases"/>
    <property type="match status" value="1"/>
</dbReference>
<evidence type="ECO:0000313" key="6">
    <source>
        <dbReference type="Proteomes" id="UP000199476"/>
    </source>
</evidence>
<accession>A0A1G9S214</accession>
<dbReference type="EMBL" id="FNGO01000025">
    <property type="protein sequence ID" value="SDM29533.1"/>
    <property type="molecule type" value="Genomic_DNA"/>
</dbReference>
<dbReference type="AlphaFoldDB" id="A0A1G9S214"/>
<dbReference type="Pfam" id="PF01656">
    <property type="entry name" value="CbiA"/>
    <property type="match status" value="1"/>
</dbReference>
<keyword evidence="3" id="KW-0411">Iron-sulfur</keyword>
<dbReference type="RefSeq" id="WP_089761693.1">
    <property type="nucleotide sequence ID" value="NZ_FNGO01000025.1"/>
</dbReference>
<dbReference type="Proteomes" id="UP000199476">
    <property type="component" value="Unassembled WGS sequence"/>
</dbReference>
<feature type="domain" description="4Fe-4S ferredoxin-type" evidence="4">
    <location>
        <begin position="87"/>
        <end position="116"/>
    </location>
</feature>
<evidence type="ECO:0000313" key="5">
    <source>
        <dbReference type="EMBL" id="SDM29533.1"/>
    </source>
</evidence>
<keyword evidence="6" id="KW-1185">Reference proteome</keyword>
<dbReference type="PANTHER" id="PTHR43063">
    <property type="entry name" value="4FE-4S CLUSTER CONTAINING PARA FAMILY ATPASE PROTEIN"/>
    <property type="match status" value="1"/>
</dbReference>
<feature type="domain" description="4Fe-4S ferredoxin-type" evidence="4">
    <location>
        <begin position="58"/>
        <end position="84"/>
    </location>
</feature>
<dbReference type="InterPro" id="IPR002586">
    <property type="entry name" value="CobQ/CobB/MinD/ParA_Nub-bd_dom"/>
</dbReference>
<keyword evidence="2" id="KW-0408">Iron</keyword>
<dbReference type="CDD" id="cd03110">
    <property type="entry name" value="SIMIBI_bact_arch"/>
    <property type="match status" value="1"/>
</dbReference>
<dbReference type="Gene3D" id="3.40.50.300">
    <property type="entry name" value="P-loop containing nucleotide triphosphate hydrolases"/>
    <property type="match status" value="1"/>
</dbReference>
<dbReference type="GO" id="GO:0051536">
    <property type="term" value="F:iron-sulfur cluster binding"/>
    <property type="evidence" value="ECO:0007669"/>
    <property type="project" value="UniProtKB-KW"/>
</dbReference>
<dbReference type="PROSITE" id="PS51379">
    <property type="entry name" value="4FE4S_FER_2"/>
    <property type="match status" value="2"/>
</dbReference>
<dbReference type="InterPro" id="IPR017896">
    <property type="entry name" value="4Fe4S_Fe-S-bd"/>
</dbReference>
<evidence type="ECO:0000259" key="4">
    <source>
        <dbReference type="PROSITE" id="PS51379"/>
    </source>
</evidence>
<dbReference type="OrthoDB" id="9778602at2"/>
<evidence type="ECO:0000256" key="3">
    <source>
        <dbReference type="ARBA" id="ARBA00023014"/>
    </source>
</evidence>
<evidence type="ECO:0000256" key="1">
    <source>
        <dbReference type="ARBA" id="ARBA00022723"/>
    </source>
</evidence>
<gene>
    <name evidence="5" type="ORF">SAMN04488692_12518</name>
</gene>
<dbReference type="PANTHER" id="PTHR43063:SF1">
    <property type="entry name" value="4FE-4S CLUSTER CONTAINING PARA FAMILY ATPASE PROTEIN"/>
    <property type="match status" value="1"/>
</dbReference>
<dbReference type="GO" id="GO:0046872">
    <property type="term" value="F:metal ion binding"/>
    <property type="evidence" value="ECO:0007669"/>
    <property type="project" value="UniProtKB-KW"/>
</dbReference>
<name>A0A1G9S214_9FIRM</name>
<dbReference type="InterPro" id="IPR017900">
    <property type="entry name" value="4Fe4S_Fe_S_CS"/>
</dbReference>
<dbReference type="Gene3D" id="3.30.70.20">
    <property type="match status" value="1"/>
</dbReference>
<reference evidence="5 6" key="1">
    <citation type="submission" date="2016-10" db="EMBL/GenBank/DDBJ databases">
        <authorList>
            <person name="de Groot N.N."/>
        </authorList>
    </citation>
    <scope>NUCLEOTIDE SEQUENCE [LARGE SCALE GENOMIC DNA]</scope>
    <source>
        <strain evidence="5 6">SLAS-1</strain>
    </source>
</reference>
<dbReference type="InterPro" id="IPR027417">
    <property type="entry name" value="P-loop_NTPase"/>
</dbReference>
<evidence type="ECO:0000256" key="2">
    <source>
        <dbReference type="ARBA" id="ARBA00023004"/>
    </source>
</evidence>
<protein>
    <submittedName>
        <fullName evidence="5">MinD superfamily P-loop ATPase, contains an inserted ferredoxin domain</fullName>
    </submittedName>
</protein>
<proteinExistence type="predicted"/>